<evidence type="ECO:0000256" key="7">
    <source>
        <dbReference type="ARBA" id="ARBA00022679"/>
    </source>
</evidence>
<evidence type="ECO:0000256" key="11">
    <source>
        <dbReference type="ARBA" id="ARBA00023136"/>
    </source>
</evidence>
<dbReference type="PROSITE" id="PS00379">
    <property type="entry name" value="CDP_ALCOHOL_P_TRANSF"/>
    <property type="match status" value="1"/>
</dbReference>
<dbReference type="InterPro" id="IPR004533">
    <property type="entry name" value="CDP-diaglyc--ser_O-PTrfase"/>
</dbReference>
<keyword evidence="18" id="KW-1185">Reference proteome</keyword>
<dbReference type="Proteomes" id="UP001595616">
    <property type="component" value="Unassembled WGS sequence"/>
</dbReference>
<gene>
    <name evidence="17" type="primary">pssA</name>
    <name evidence="17" type="ORF">ACFOOI_00460</name>
</gene>
<evidence type="ECO:0000256" key="12">
    <source>
        <dbReference type="ARBA" id="ARBA00023209"/>
    </source>
</evidence>
<evidence type="ECO:0000256" key="5">
    <source>
        <dbReference type="ARBA" id="ARBA00017171"/>
    </source>
</evidence>
<keyword evidence="10" id="KW-0443">Lipid metabolism</keyword>
<keyword evidence="7 15" id="KW-0808">Transferase</keyword>
<feature type="transmembrane region" description="Helical" evidence="16">
    <location>
        <begin position="156"/>
        <end position="179"/>
    </location>
</feature>
<keyword evidence="8 16" id="KW-0812">Transmembrane</keyword>
<dbReference type="NCBIfam" id="TIGR00473">
    <property type="entry name" value="pssA"/>
    <property type="match status" value="1"/>
</dbReference>
<comment type="similarity">
    <text evidence="3 15">Belongs to the CDP-alcohol phosphatidyltransferase class-I family.</text>
</comment>
<feature type="transmembrane region" description="Helical" evidence="16">
    <location>
        <begin position="191"/>
        <end position="219"/>
    </location>
</feature>
<dbReference type="Pfam" id="PF01066">
    <property type="entry name" value="CDP-OH_P_transf"/>
    <property type="match status" value="1"/>
</dbReference>
<evidence type="ECO:0000256" key="4">
    <source>
        <dbReference type="ARBA" id="ARBA00013174"/>
    </source>
</evidence>
<feature type="transmembrane region" description="Helical" evidence="16">
    <location>
        <begin position="122"/>
        <end position="141"/>
    </location>
</feature>
<organism evidence="17 18">
    <name type="scientific">Lacihabitans lacunae</name>
    <dbReference type="NCBI Taxonomy" id="1028214"/>
    <lineage>
        <taxon>Bacteria</taxon>
        <taxon>Pseudomonadati</taxon>
        <taxon>Bacteroidota</taxon>
        <taxon>Cytophagia</taxon>
        <taxon>Cytophagales</taxon>
        <taxon>Leadbetterellaceae</taxon>
        <taxon>Lacihabitans</taxon>
    </lineage>
</organism>
<evidence type="ECO:0000256" key="9">
    <source>
        <dbReference type="ARBA" id="ARBA00022989"/>
    </source>
</evidence>
<comment type="caution">
    <text evidence="17">The sequence shown here is derived from an EMBL/GenBank/DDBJ whole genome shotgun (WGS) entry which is preliminary data.</text>
</comment>
<dbReference type="InterPro" id="IPR043130">
    <property type="entry name" value="CDP-OH_PTrfase_TM_dom"/>
</dbReference>
<dbReference type="EC" id="2.7.8.8" evidence="4"/>
<evidence type="ECO:0000256" key="14">
    <source>
        <dbReference type="ARBA" id="ARBA00032361"/>
    </source>
</evidence>
<evidence type="ECO:0000256" key="15">
    <source>
        <dbReference type="RuleBase" id="RU003750"/>
    </source>
</evidence>
<evidence type="ECO:0000256" key="3">
    <source>
        <dbReference type="ARBA" id="ARBA00010441"/>
    </source>
</evidence>
<evidence type="ECO:0000313" key="17">
    <source>
        <dbReference type="EMBL" id="MFC3809108.1"/>
    </source>
</evidence>
<name>A0ABV7YSB5_9BACT</name>
<evidence type="ECO:0000256" key="13">
    <source>
        <dbReference type="ARBA" id="ARBA00023264"/>
    </source>
</evidence>
<keyword evidence="6" id="KW-0444">Lipid biosynthesis</keyword>
<dbReference type="InterPro" id="IPR048254">
    <property type="entry name" value="CDP_ALCOHOL_P_TRANSF_CS"/>
</dbReference>
<evidence type="ECO:0000256" key="2">
    <source>
        <dbReference type="ARBA" id="ARBA00004127"/>
    </source>
</evidence>
<dbReference type="InterPro" id="IPR050324">
    <property type="entry name" value="CDP-alcohol_PTase-I"/>
</dbReference>
<evidence type="ECO:0000256" key="8">
    <source>
        <dbReference type="ARBA" id="ARBA00022692"/>
    </source>
</evidence>
<accession>A0ABV7YSB5</accession>
<dbReference type="RefSeq" id="WP_379833696.1">
    <property type="nucleotide sequence ID" value="NZ_JBHRYQ010000001.1"/>
</dbReference>
<dbReference type="PANTHER" id="PTHR14269:SF61">
    <property type="entry name" value="CDP-DIACYLGLYCEROL--SERINE O-PHOSPHATIDYLTRANSFERASE"/>
    <property type="match status" value="1"/>
</dbReference>
<dbReference type="EMBL" id="JBHRYQ010000001">
    <property type="protein sequence ID" value="MFC3809108.1"/>
    <property type="molecule type" value="Genomic_DNA"/>
</dbReference>
<dbReference type="Gene3D" id="1.20.120.1760">
    <property type="match status" value="1"/>
</dbReference>
<evidence type="ECO:0000256" key="16">
    <source>
        <dbReference type="SAM" id="Phobius"/>
    </source>
</evidence>
<evidence type="ECO:0000256" key="6">
    <source>
        <dbReference type="ARBA" id="ARBA00022516"/>
    </source>
</evidence>
<dbReference type="PANTHER" id="PTHR14269">
    <property type="entry name" value="CDP-DIACYLGLYCEROL--GLYCEROL-3-PHOSPHATE 3-PHOSPHATIDYLTRANSFERASE-RELATED"/>
    <property type="match status" value="1"/>
</dbReference>
<keyword evidence="13" id="KW-1208">Phospholipid metabolism</keyword>
<evidence type="ECO:0000256" key="10">
    <source>
        <dbReference type="ARBA" id="ARBA00023098"/>
    </source>
</evidence>
<dbReference type="InterPro" id="IPR000462">
    <property type="entry name" value="CDP-OH_P_trans"/>
</dbReference>
<feature type="transmembrane region" description="Helical" evidence="16">
    <location>
        <begin position="93"/>
        <end position="110"/>
    </location>
</feature>
<proteinExistence type="inferred from homology"/>
<evidence type="ECO:0000256" key="1">
    <source>
        <dbReference type="ARBA" id="ARBA00000287"/>
    </source>
</evidence>
<sequence length="230" mass="25951">MKIFTIPNFITLGNLLCGCLGLISVFEGDLKKASIFIFVALLLDFADGFVARLLHSSSEIGKQLDSLADVVSFGVLPSFIVFKNLETFSENEYMKYGAFLLAMFSALRLAKFNIDTRQSDSFIGLPTPANGILIATFPFLIDNSDFWNKTLSTEWFWISYVVVFSYLLIMELPLFALKFKDYSWAKNKVKFIFLALSAGLLAFFQFAAVPFIIVLYLVFSVLLHFKVLKA</sequence>
<keyword evidence="9 16" id="KW-1133">Transmembrane helix</keyword>
<keyword evidence="11 16" id="KW-0472">Membrane</keyword>
<dbReference type="GO" id="GO:0003882">
    <property type="term" value="F:CDP-diacylglycerol-serine O-phosphatidyltransferase activity"/>
    <property type="evidence" value="ECO:0007669"/>
    <property type="project" value="UniProtKB-EC"/>
</dbReference>
<dbReference type="PROSITE" id="PS51257">
    <property type="entry name" value="PROKAR_LIPOPROTEIN"/>
    <property type="match status" value="1"/>
</dbReference>
<comment type="catalytic activity">
    <reaction evidence="1">
        <text>a CDP-1,2-diacyl-sn-glycerol + L-serine = a 1,2-diacyl-sn-glycero-3-phospho-L-serine + CMP + H(+)</text>
        <dbReference type="Rhea" id="RHEA:16913"/>
        <dbReference type="ChEBI" id="CHEBI:15378"/>
        <dbReference type="ChEBI" id="CHEBI:33384"/>
        <dbReference type="ChEBI" id="CHEBI:57262"/>
        <dbReference type="ChEBI" id="CHEBI:58332"/>
        <dbReference type="ChEBI" id="CHEBI:60377"/>
        <dbReference type="EC" id="2.7.8.8"/>
    </reaction>
</comment>
<evidence type="ECO:0000313" key="18">
    <source>
        <dbReference type="Proteomes" id="UP001595616"/>
    </source>
</evidence>
<keyword evidence="12" id="KW-0594">Phospholipid biosynthesis</keyword>
<reference evidence="18" key="1">
    <citation type="journal article" date="2019" name="Int. J. Syst. Evol. Microbiol.">
        <title>The Global Catalogue of Microorganisms (GCM) 10K type strain sequencing project: providing services to taxonomists for standard genome sequencing and annotation.</title>
        <authorList>
            <consortium name="The Broad Institute Genomics Platform"/>
            <consortium name="The Broad Institute Genome Sequencing Center for Infectious Disease"/>
            <person name="Wu L."/>
            <person name="Ma J."/>
        </authorList>
    </citation>
    <scope>NUCLEOTIDE SEQUENCE [LARGE SCALE GENOMIC DNA]</scope>
    <source>
        <strain evidence="18">CECT 7956</strain>
    </source>
</reference>
<feature type="transmembrane region" description="Helical" evidence="16">
    <location>
        <begin position="33"/>
        <end position="54"/>
    </location>
</feature>
<feature type="transmembrane region" description="Helical" evidence="16">
    <location>
        <begin position="6"/>
        <end position="26"/>
    </location>
</feature>
<protein>
    <recommendedName>
        <fullName evidence="5">CDP-diacylglycerol--serine O-phosphatidyltransferase</fullName>
        <ecNumber evidence="4">2.7.8.8</ecNumber>
    </recommendedName>
    <alternativeName>
        <fullName evidence="14">Phosphatidylserine synthase</fullName>
    </alternativeName>
</protein>
<comment type="subcellular location">
    <subcellularLocation>
        <location evidence="2">Endomembrane system</location>
        <topology evidence="2">Multi-pass membrane protein</topology>
    </subcellularLocation>
</comment>